<evidence type="ECO:0000313" key="2">
    <source>
        <dbReference type="EMBL" id="EDQ91211.1"/>
    </source>
</evidence>
<dbReference type="Proteomes" id="UP000001357">
    <property type="component" value="Unassembled WGS sequence"/>
</dbReference>
<dbReference type="AlphaFoldDB" id="A9UTA4"/>
<reference evidence="2 3" key="1">
    <citation type="journal article" date="2008" name="Nature">
        <title>The genome of the choanoflagellate Monosiga brevicollis and the origin of metazoans.</title>
        <authorList>
            <consortium name="JGI Sequencing"/>
            <person name="King N."/>
            <person name="Westbrook M.J."/>
            <person name="Young S.L."/>
            <person name="Kuo A."/>
            <person name="Abedin M."/>
            <person name="Chapman J."/>
            <person name="Fairclough S."/>
            <person name="Hellsten U."/>
            <person name="Isogai Y."/>
            <person name="Letunic I."/>
            <person name="Marr M."/>
            <person name="Pincus D."/>
            <person name="Putnam N."/>
            <person name="Rokas A."/>
            <person name="Wright K.J."/>
            <person name="Zuzow R."/>
            <person name="Dirks W."/>
            <person name="Good M."/>
            <person name="Goodstein D."/>
            <person name="Lemons D."/>
            <person name="Li W."/>
            <person name="Lyons J.B."/>
            <person name="Morris A."/>
            <person name="Nichols S."/>
            <person name="Richter D.J."/>
            <person name="Salamov A."/>
            <person name="Bork P."/>
            <person name="Lim W.A."/>
            <person name="Manning G."/>
            <person name="Miller W.T."/>
            <person name="McGinnis W."/>
            <person name="Shapiro H."/>
            <person name="Tjian R."/>
            <person name="Grigoriev I.V."/>
            <person name="Rokhsar D."/>
        </authorList>
    </citation>
    <scope>NUCLEOTIDE SEQUENCE [LARGE SCALE GENOMIC DNA]</scope>
    <source>
        <strain evidence="3">MX1 / ATCC 50154</strain>
    </source>
</reference>
<accession>A9UTA4</accession>
<dbReference type="SUPFAM" id="SSF53474">
    <property type="entry name" value="alpha/beta-Hydrolases"/>
    <property type="match status" value="1"/>
</dbReference>
<evidence type="ECO:0000313" key="3">
    <source>
        <dbReference type="Proteomes" id="UP000001357"/>
    </source>
</evidence>
<dbReference type="KEGG" id="mbr:MONBRDRAFT_6255"/>
<dbReference type="InterPro" id="IPR029058">
    <property type="entry name" value="AB_hydrolase_fold"/>
</dbReference>
<dbReference type="GeneID" id="5889126"/>
<sequence length="345" mass="37476">MMSRSIWTLAILLMLVVSPALGKFVCAADNGVDENPGTYATPIGNLTHDQWLEKRREVIAALFGNNGTLPTASDPVLVESVPGPQAAGCLCSTLGHCEASECVWGNNMTKLVWSISASTTDGYTLTLNSTVFYTLNTSGVAPLAYPPYGPPEMPGGSAANSQPATGRGKTLVLFHNGHSQPCTNDEQGCVPDFDGSVDWLNQLGYDVMSFQMPLFQCNAVPNVPCQHAWFQQYADRGMPTMRFFVEPVVRAINYARDVLKYERIAMMGLSGGGFTTTVLGAIDPRIQLSIPVAGSIPCDFNHSSWDFEQYCDDPWAMVLNYTGLYVLAGLEEGRTSVQVLHEQVR</sequence>
<proteinExistence type="predicted"/>
<dbReference type="InParanoid" id="A9UTA4"/>
<protein>
    <recommendedName>
        <fullName evidence="4">Peptidase S9 prolyl oligopeptidase catalytic domain-containing protein</fullName>
    </recommendedName>
</protein>
<organism evidence="2 3">
    <name type="scientific">Monosiga brevicollis</name>
    <name type="common">Choanoflagellate</name>
    <dbReference type="NCBI Taxonomy" id="81824"/>
    <lineage>
        <taxon>Eukaryota</taxon>
        <taxon>Choanoflagellata</taxon>
        <taxon>Craspedida</taxon>
        <taxon>Salpingoecidae</taxon>
        <taxon>Monosiga</taxon>
    </lineage>
</organism>
<keyword evidence="1" id="KW-0732">Signal</keyword>
<feature type="signal peptide" evidence="1">
    <location>
        <begin position="1"/>
        <end position="22"/>
    </location>
</feature>
<dbReference type="RefSeq" id="XP_001743633.1">
    <property type="nucleotide sequence ID" value="XM_001743581.1"/>
</dbReference>
<gene>
    <name evidence="2" type="ORF">MONBRDRAFT_6255</name>
</gene>
<dbReference type="EMBL" id="CH991545">
    <property type="protein sequence ID" value="EDQ91211.1"/>
    <property type="molecule type" value="Genomic_DNA"/>
</dbReference>
<evidence type="ECO:0000256" key="1">
    <source>
        <dbReference type="SAM" id="SignalP"/>
    </source>
</evidence>
<feature type="chain" id="PRO_5002744685" description="Peptidase S9 prolyl oligopeptidase catalytic domain-containing protein" evidence="1">
    <location>
        <begin position="23"/>
        <end position="345"/>
    </location>
</feature>
<dbReference type="Gene3D" id="3.40.50.1820">
    <property type="entry name" value="alpha/beta hydrolase"/>
    <property type="match status" value="1"/>
</dbReference>
<name>A9UTA4_MONBE</name>
<evidence type="ECO:0008006" key="4">
    <source>
        <dbReference type="Google" id="ProtNLM"/>
    </source>
</evidence>
<keyword evidence="3" id="KW-1185">Reference proteome</keyword>